<evidence type="ECO:0000313" key="1">
    <source>
        <dbReference type="EMBL" id="UUX48286.1"/>
    </source>
</evidence>
<sequence length="144" mass="15713">MPTLDRAESKIDEFESLILWAMRQWMRAHRERCCATGSVLEAFEFSGLVAALTPLNRMMTLLTLASRRRLAIATSASAPLSIDELVLLRILNAARNGQRDVAESRLGMWMETGNAAAAAQAALSLAEAVYRPSRRAGCMATAST</sequence>
<dbReference type="Proteomes" id="UP001060336">
    <property type="component" value="Chromosome"/>
</dbReference>
<proteinExistence type="predicted"/>
<reference evidence="1" key="1">
    <citation type="submission" date="2022-08" db="EMBL/GenBank/DDBJ databases">
        <title>Nisaea acidiphila sp. nov., isolated from a marine algal debris and emended description of the genus Nisaea Urios et al. 2008.</title>
        <authorList>
            <person name="Kwon K."/>
        </authorList>
    </citation>
    <scope>NUCLEOTIDE SEQUENCE</scope>
    <source>
        <strain evidence="1">MEBiC11861</strain>
    </source>
</reference>
<organism evidence="1 2">
    <name type="scientific">Nisaea acidiphila</name>
    <dbReference type="NCBI Taxonomy" id="1862145"/>
    <lineage>
        <taxon>Bacteria</taxon>
        <taxon>Pseudomonadati</taxon>
        <taxon>Pseudomonadota</taxon>
        <taxon>Alphaproteobacteria</taxon>
        <taxon>Rhodospirillales</taxon>
        <taxon>Thalassobaculaceae</taxon>
        <taxon>Nisaea</taxon>
    </lineage>
</organism>
<name>A0A9J7AMA4_9PROT</name>
<evidence type="ECO:0000313" key="2">
    <source>
        <dbReference type="Proteomes" id="UP001060336"/>
    </source>
</evidence>
<dbReference type="AlphaFoldDB" id="A0A9J7AMA4"/>
<gene>
    <name evidence="1" type="ORF">NUH88_12760</name>
</gene>
<keyword evidence="2" id="KW-1185">Reference proteome</keyword>
<dbReference type="RefSeq" id="WP_257766794.1">
    <property type="nucleotide sequence ID" value="NZ_CP102480.1"/>
</dbReference>
<dbReference type="EMBL" id="CP102480">
    <property type="protein sequence ID" value="UUX48286.1"/>
    <property type="molecule type" value="Genomic_DNA"/>
</dbReference>
<accession>A0A9J7AMA4</accession>
<protein>
    <submittedName>
        <fullName evidence="1">Uncharacterized protein</fullName>
    </submittedName>
</protein>
<dbReference type="KEGG" id="naci:NUH88_12760"/>